<evidence type="ECO:0000313" key="1">
    <source>
        <dbReference type="EMBL" id="TFD26661.1"/>
    </source>
</evidence>
<gene>
    <name evidence="1" type="ORF">E3T27_07785</name>
</gene>
<dbReference type="AlphaFoldDB" id="A0A4R8ZGC6"/>
<comment type="caution">
    <text evidence="1">The sequence shown here is derived from an EMBL/GenBank/DDBJ whole genome shotgun (WGS) entry which is preliminary data.</text>
</comment>
<proteinExistence type="predicted"/>
<reference evidence="1 2" key="1">
    <citation type="submission" date="2019-03" db="EMBL/GenBank/DDBJ databases">
        <title>Genomics of glacier-inhabiting Cryobacterium strains.</title>
        <authorList>
            <person name="Liu Q."/>
            <person name="Xin Y.-H."/>
        </authorList>
    </citation>
    <scope>NUCLEOTIDE SEQUENCE [LARGE SCALE GENOMIC DNA]</scope>
    <source>
        <strain evidence="1 2">TMT1-1</strain>
    </source>
</reference>
<organism evidence="1 2">
    <name type="scientific">Cryobacterium lyxosi</name>
    <dbReference type="NCBI Taxonomy" id="1259228"/>
    <lineage>
        <taxon>Bacteria</taxon>
        <taxon>Bacillati</taxon>
        <taxon>Actinomycetota</taxon>
        <taxon>Actinomycetes</taxon>
        <taxon>Micrococcales</taxon>
        <taxon>Microbacteriaceae</taxon>
        <taxon>Cryobacterium</taxon>
    </lineage>
</organism>
<dbReference type="RefSeq" id="WP_104196927.1">
    <property type="nucleotide sequence ID" value="NZ_SOGT01000008.1"/>
</dbReference>
<keyword evidence="2" id="KW-1185">Reference proteome</keyword>
<sequence>MVVKIRAQPDSVNDNTLTVYRVDKHGRNVSKLVDPDQNYRGRAGGFLVTKNNRHNTYIYQ</sequence>
<dbReference type="EMBL" id="SOGT01000008">
    <property type="protein sequence ID" value="TFD26661.1"/>
    <property type="molecule type" value="Genomic_DNA"/>
</dbReference>
<accession>A0A4R8ZGC6</accession>
<protein>
    <submittedName>
        <fullName evidence="1">Uncharacterized protein</fullName>
    </submittedName>
</protein>
<dbReference type="Proteomes" id="UP000298424">
    <property type="component" value="Unassembled WGS sequence"/>
</dbReference>
<evidence type="ECO:0000313" key="2">
    <source>
        <dbReference type="Proteomes" id="UP000298424"/>
    </source>
</evidence>
<name>A0A4R8ZGC6_9MICO</name>